<gene>
    <name evidence="2" type="ORF">H7348_06240</name>
    <name evidence="3" type="ORF">IAU68_06745</name>
</gene>
<proteinExistence type="predicted"/>
<evidence type="ECO:0000313" key="2">
    <source>
        <dbReference type="EMBL" id="MBC3178907.1"/>
    </source>
</evidence>
<accession>A0A7H0JWI9</accession>
<evidence type="ECO:0000256" key="1">
    <source>
        <dbReference type="SAM" id="MobiDB-lite"/>
    </source>
</evidence>
<evidence type="ECO:0000313" key="4">
    <source>
        <dbReference type="Proteomes" id="UP000516235"/>
    </source>
</evidence>
<dbReference type="EMBL" id="JACMYE010000004">
    <property type="protein sequence ID" value="MBC3178907.1"/>
    <property type="molecule type" value="Genomic_DNA"/>
</dbReference>
<organism evidence="3 4">
    <name type="scientific">Corynebacterium lujinxingii</name>
    <dbReference type="NCBI Taxonomy" id="2763010"/>
    <lineage>
        <taxon>Bacteria</taxon>
        <taxon>Bacillati</taxon>
        <taxon>Actinomycetota</taxon>
        <taxon>Actinomycetes</taxon>
        <taxon>Mycobacteriales</taxon>
        <taxon>Corynebacteriaceae</taxon>
        <taxon>Corynebacterium</taxon>
    </lineage>
</organism>
<dbReference type="Proteomes" id="UP000516235">
    <property type="component" value="Chromosome"/>
</dbReference>
<dbReference type="AlphaFoldDB" id="A0A7H0JWI9"/>
<dbReference type="RefSeq" id="WP_171194113.1">
    <property type="nucleotide sequence ID" value="NZ_CP061032.1"/>
</dbReference>
<dbReference type="Proteomes" id="UP000642876">
    <property type="component" value="Unassembled WGS sequence"/>
</dbReference>
<dbReference type="KEGG" id="cluj:IAU68_06745"/>
<dbReference type="Pfam" id="PF13830">
    <property type="entry name" value="DUF4192"/>
    <property type="match status" value="1"/>
</dbReference>
<sequence>MTDTQPQPQGNNPFDDAETAHPDTYTLRSPAHLIASLPGTLGYYPSETVALINLHTRPDDPDTLDVGPYFCADIGSTEQLHDMLAQLPMLNHAATFAVVISRVPESSMVARATEELRLLADEYGPVIDACWCVSEVADGTPYRLAFVNDPAAAAEWGWEDCFDAGTVASVIASPAMRPYIDNGILPELDRVDTYEHFDPFLYSDAARCDAVAPRAYRRGAELADLMHVAPLLARRDIERACELFATAPSVKVIDNDDGLVLADVFDSDADVELLASVLTRGRLRDCLILDALEHPRGASAILLTIGRNFTGAIRANALCLWAIVAVSQRLYAWAGVALRCADDEVPGHSLSNLLLHVMLAGKAEDILDVSRRGCRDTWFELGG</sequence>
<dbReference type="InterPro" id="IPR025447">
    <property type="entry name" value="DUF4192"/>
</dbReference>
<dbReference type="EMBL" id="CP061032">
    <property type="protein sequence ID" value="QNP89405.1"/>
    <property type="molecule type" value="Genomic_DNA"/>
</dbReference>
<name>A0A7H0JWI9_9CORY</name>
<protein>
    <submittedName>
        <fullName evidence="3">DUF4192 domain-containing protein</fullName>
    </submittedName>
</protein>
<feature type="region of interest" description="Disordered" evidence="1">
    <location>
        <begin position="1"/>
        <end position="23"/>
    </location>
</feature>
<reference evidence="4 5" key="1">
    <citation type="submission" date="2020-08" db="EMBL/GenBank/DDBJ databases">
        <title>novel species in genus Corynebacterium.</title>
        <authorList>
            <person name="Zhang G."/>
        </authorList>
    </citation>
    <scope>NUCLEOTIDE SEQUENCE [LARGE SCALE GENOMIC DNA]</scope>
    <source>
        <strain evidence="4 5">zg-917</strain>
        <strain evidence="3">Zg-917</strain>
    </source>
</reference>
<feature type="compositionally biased region" description="Polar residues" evidence="1">
    <location>
        <begin position="1"/>
        <end position="12"/>
    </location>
</feature>
<keyword evidence="5" id="KW-1185">Reference proteome</keyword>
<evidence type="ECO:0000313" key="3">
    <source>
        <dbReference type="EMBL" id="QNP89405.1"/>
    </source>
</evidence>
<evidence type="ECO:0000313" key="5">
    <source>
        <dbReference type="Proteomes" id="UP000642876"/>
    </source>
</evidence>